<name>A0A510Y1J0_MARHA</name>
<dbReference type="EMBL" id="BJUN01000001">
    <property type="protein sequence ID" value="GEK57178.1"/>
    <property type="molecule type" value="Genomic_DNA"/>
</dbReference>
<organism evidence="1 2">
    <name type="scientific">Marinococcus halophilus</name>
    <dbReference type="NCBI Taxonomy" id="1371"/>
    <lineage>
        <taxon>Bacteria</taxon>
        <taxon>Bacillati</taxon>
        <taxon>Bacillota</taxon>
        <taxon>Bacilli</taxon>
        <taxon>Bacillales</taxon>
        <taxon>Bacillaceae</taxon>
        <taxon>Marinococcus</taxon>
    </lineage>
</organism>
<dbReference type="Proteomes" id="UP000321051">
    <property type="component" value="Unassembled WGS sequence"/>
</dbReference>
<evidence type="ECO:0000313" key="1">
    <source>
        <dbReference type="EMBL" id="GEK57178.1"/>
    </source>
</evidence>
<sequence length="61" mass="7159">MFRNWFCPDCKSHLRRIGGVKYKSKLMGHYTLYWHMCLNCGSSNAIPFKTYLKQKATEGVL</sequence>
<accession>A0A510Y1J0</accession>
<protein>
    <submittedName>
        <fullName evidence="1">Uncharacterized protein</fullName>
    </submittedName>
</protein>
<reference evidence="1 2" key="1">
    <citation type="submission" date="2019-07" db="EMBL/GenBank/DDBJ databases">
        <title>Whole genome shotgun sequence of Marinococcus halophilus NBRC 102359.</title>
        <authorList>
            <person name="Hosoyama A."/>
            <person name="Uohara A."/>
            <person name="Ohji S."/>
            <person name="Ichikawa N."/>
        </authorList>
    </citation>
    <scope>NUCLEOTIDE SEQUENCE [LARGE SCALE GENOMIC DNA]</scope>
    <source>
        <strain evidence="1 2">NBRC 102359</strain>
    </source>
</reference>
<gene>
    <name evidence="1" type="ORF">MHA01_00830</name>
</gene>
<proteinExistence type="predicted"/>
<comment type="caution">
    <text evidence="1">The sequence shown here is derived from an EMBL/GenBank/DDBJ whole genome shotgun (WGS) entry which is preliminary data.</text>
</comment>
<keyword evidence="2" id="KW-1185">Reference proteome</keyword>
<dbReference type="AlphaFoldDB" id="A0A510Y1J0"/>
<evidence type="ECO:0000313" key="2">
    <source>
        <dbReference type="Proteomes" id="UP000321051"/>
    </source>
</evidence>